<evidence type="ECO:0000313" key="2">
    <source>
        <dbReference type="EMBL" id="CAI2193984.1"/>
    </source>
</evidence>
<reference evidence="2" key="1">
    <citation type="submission" date="2022-08" db="EMBL/GenBank/DDBJ databases">
        <authorList>
            <person name="Kallberg Y."/>
            <person name="Tangrot J."/>
            <person name="Rosling A."/>
        </authorList>
    </citation>
    <scope>NUCLEOTIDE SEQUENCE</scope>
    <source>
        <strain evidence="2">Wild A</strain>
    </source>
</reference>
<dbReference type="AlphaFoldDB" id="A0A9W4T5R7"/>
<dbReference type="OrthoDB" id="2368423at2759"/>
<feature type="region of interest" description="Disordered" evidence="1">
    <location>
        <begin position="85"/>
        <end position="107"/>
    </location>
</feature>
<protein>
    <submittedName>
        <fullName evidence="2">365_t:CDS:1</fullName>
    </submittedName>
</protein>
<sequence>MVEQLFDAEFSYTINLISTMHYSRGPNKGKIYSSYLQKKANEYLDQTLYKHQNYQSLQDSNSQLEKTNKKYYRKNQVLIRQTQSFGAQTQHLRDQKSKQIAEIHSLV</sequence>
<dbReference type="Proteomes" id="UP001153678">
    <property type="component" value="Unassembled WGS sequence"/>
</dbReference>
<keyword evidence="3" id="KW-1185">Reference proteome</keyword>
<accession>A0A9W4T5R7</accession>
<feature type="compositionally biased region" description="Basic and acidic residues" evidence="1">
    <location>
        <begin position="91"/>
        <end position="101"/>
    </location>
</feature>
<evidence type="ECO:0000256" key="1">
    <source>
        <dbReference type="SAM" id="MobiDB-lite"/>
    </source>
</evidence>
<evidence type="ECO:0000313" key="3">
    <source>
        <dbReference type="Proteomes" id="UP001153678"/>
    </source>
</evidence>
<comment type="caution">
    <text evidence="2">The sequence shown here is derived from an EMBL/GenBank/DDBJ whole genome shotgun (WGS) entry which is preliminary data.</text>
</comment>
<name>A0A9W4T5R7_9GLOM</name>
<proteinExistence type="predicted"/>
<gene>
    <name evidence="2" type="ORF">FWILDA_LOCUS16350</name>
</gene>
<dbReference type="EMBL" id="CAMKVN010010291">
    <property type="protein sequence ID" value="CAI2193984.1"/>
    <property type="molecule type" value="Genomic_DNA"/>
</dbReference>
<organism evidence="2 3">
    <name type="scientific">Funneliformis geosporum</name>
    <dbReference type="NCBI Taxonomy" id="1117311"/>
    <lineage>
        <taxon>Eukaryota</taxon>
        <taxon>Fungi</taxon>
        <taxon>Fungi incertae sedis</taxon>
        <taxon>Mucoromycota</taxon>
        <taxon>Glomeromycotina</taxon>
        <taxon>Glomeromycetes</taxon>
        <taxon>Glomerales</taxon>
        <taxon>Glomeraceae</taxon>
        <taxon>Funneliformis</taxon>
    </lineage>
</organism>